<feature type="region of interest" description="Disordered" evidence="7">
    <location>
        <begin position="102"/>
        <end position="121"/>
    </location>
</feature>
<evidence type="ECO:0000313" key="8">
    <source>
        <dbReference type="EMBL" id="OGZ01573.1"/>
    </source>
</evidence>
<dbReference type="Pfam" id="PF00297">
    <property type="entry name" value="Ribosomal_L3"/>
    <property type="match status" value="1"/>
</dbReference>
<accession>A0A1G2CJJ2</accession>
<dbReference type="PANTHER" id="PTHR11229:SF16">
    <property type="entry name" value="LARGE RIBOSOMAL SUBUNIT PROTEIN UL3C"/>
    <property type="match status" value="1"/>
</dbReference>
<keyword evidence="4 8" id="KW-0689">Ribosomal protein</keyword>
<sequence>MAFLLGKKLKMTQIWKGQTAIPVTVVQAAPNKVSLVRTKEKDGYAAAQISAGRVKREARLKDGDPELKVGDEITVAAFSEGDVVKVSGVSKGRGFQGVVKRHGFHGGPKTHGQKNRFRAPGSIGSTAFQRVVPGRKMAGHMGAERVTIRNVEVVGADTEKNLLFIKGALPGPPHGLLAISATGKKKK</sequence>
<dbReference type="GO" id="GO:0005840">
    <property type="term" value="C:ribosome"/>
    <property type="evidence" value="ECO:0007669"/>
    <property type="project" value="UniProtKB-UniRule"/>
</dbReference>
<evidence type="ECO:0000256" key="6">
    <source>
        <dbReference type="NCBIfam" id="TIGR03625"/>
    </source>
</evidence>
<evidence type="ECO:0000256" key="5">
    <source>
        <dbReference type="ARBA" id="ARBA00023274"/>
    </source>
</evidence>
<evidence type="ECO:0000256" key="2">
    <source>
        <dbReference type="ARBA" id="ARBA00022730"/>
    </source>
</evidence>
<evidence type="ECO:0000256" key="1">
    <source>
        <dbReference type="ARBA" id="ARBA00006540"/>
    </source>
</evidence>
<dbReference type="GO" id="GO:0003735">
    <property type="term" value="F:structural constituent of ribosome"/>
    <property type="evidence" value="ECO:0007669"/>
    <property type="project" value="UniProtKB-UniRule"/>
</dbReference>
<keyword evidence="5" id="KW-0687">Ribonucleoprotein</keyword>
<evidence type="ECO:0000256" key="7">
    <source>
        <dbReference type="SAM" id="MobiDB-lite"/>
    </source>
</evidence>
<dbReference type="GO" id="GO:0006412">
    <property type="term" value="P:translation"/>
    <property type="evidence" value="ECO:0007669"/>
    <property type="project" value="UniProtKB-UniRule"/>
</dbReference>
<name>A0A1G2CJJ2_9BACT</name>
<comment type="similarity">
    <text evidence="1">Belongs to the universal ribosomal protein uL3 family.</text>
</comment>
<keyword evidence="2" id="KW-0699">rRNA-binding</keyword>
<protein>
    <recommendedName>
        <fullName evidence="6">50S ribosomal protein L3</fullName>
    </recommendedName>
</protein>
<dbReference type="SUPFAM" id="SSF50447">
    <property type="entry name" value="Translation proteins"/>
    <property type="match status" value="1"/>
</dbReference>
<dbReference type="GO" id="GO:0019843">
    <property type="term" value="F:rRNA binding"/>
    <property type="evidence" value="ECO:0007669"/>
    <property type="project" value="UniProtKB-KW"/>
</dbReference>
<evidence type="ECO:0000313" key="9">
    <source>
        <dbReference type="Proteomes" id="UP000178495"/>
    </source>
</evidence>
<organism evidence="8 9">
    <name type="scientific">Candidatus Liptonbacteria bacterium RIFCSPLOWO2_01_FULL_56_20</name>
    <dbReference type="NCBI Taxonomy" id="1798652"/>
    <lineage>
        <taxon>Bacteria</taxon>
        <taxon>Candidatus Liptoniibacteriota</taxon>
    </lineage>
</organism>
<dbReference type="InterPro" id="IPR019927">
    <property type="entry name" value="Ribosomal_uL3_bac/org-type"/>
</dbReference>
<evidence type="ECO:0000256" key="4">
    <source>
        <dbReference type="ARBA" id="ARBA00022980"/>
    </source>
</evidence>
<dbReference type="Gene3D" id="2.40.30.10">
    <property type="entry name" value="Translation factors"/>
    <property type="match status" value="2"/>
</dbReference>
<reference evidence="8 9" key="1">
    <citation type="journal article" date="2016" name="Nat. Commun.">
        <title>Thousands of microbial genomes shed light on interconnected biogeochemical processes in an aquifer system.</title>
        <authorList>
            <person name="Anantharaman K."/>
            <person name="Brown C.T."/>
            <person name="Hug L.A."/>
            <person name="Sharon I."/>
            <person name="Castelle C.J."/>
            <person name="Probst A.J."/>
            <person name="Thomas B.C."/>
            <person name="Singh A."/>
            <person name="Wilkins M.J."/>
            <person name="Karaoz U."/>
            <person name="Brodie E.L."/>
            <person name="Williams K.H."/>
            <person name="Hubbard S.S."/>
            <person name="Banfield J.F."/>
        </authorList>
    </citation>
    <scope>NUCLEOTIDE SEQUENCE [LARGE SCALE GENOMIC DNA]</scope>
</reference>
<dbReference type="Proteomes" id="UP000178495">
    <property type="component" value="Unassembled WGS sequence"/>
</dbReference>
<evidence type="ECO:0000256" key="3">
    <source>
        <dbReference type="ARBA" id="ARBA00022884"/>
    </source>
</evidence>
<dbReference type="NCBIfam" id="TIGR03625">
    <property type="entry name" value="L3_bact"/>
    <property type="match status" value="1"/>
</dbReference>
<proteinExistence type="inferred from homology"/>
<dbReference type="GO" id="GO:1990904">
    <property type="term" value="C:ribonucleoprotein complex"/>
    <property type="evidence" value="ECO:0007669"/>
    <property type="project" value="UniProtKB-KW"/>
</dbReference>
<dbReference type="FunFam" id="2.40.30.10:FF:000004">
    <property type="entry name" value="50S ribosomal protein L3"/>
    <property type="match status" value="1"/>
</dbReference>
<gene>
    <name evidence="8" type="ORF">A3A43_01535</name>
</gene>
<comment type="caution">
    <text evidence="8">The sequence shown here is derived from an EMBL/GenBank/DDBJ whole genome shotgun (WGS) entry which is preliminary data.</text>
</comment>
<dbReference type="InterPro" id="IPR009000">
    <property type="entry name" value="Transl_B-barrel_sf"/>
</dbReference>
<dbReference type="EMBL" id="MHLC01000007">
    <property type="protein sequence ID" value="OGZ01573.1"/>
    <property type="molecule type" value="Genomic_DNA"/>
</dbReference>
<keyword evidence="3" id="KW-0694">RNA-binding</keyword>
<dbReference type="AlphaFoldDB" id="A0A1G2CJJ2"/>
<dbReference type="STRING" id="1798652.A3A43_01535"/>
<dbReference type="InterPro" id="IPR000597">
    <property type="entry name" value="Ribosomal_uL3"/>
</dbReference>
<dbReference type="PANTHER" id="PTHR11229">
    <property type="entry name" value="50S RIBOSOMAL PROTEIN L3"/>
    <property type="match status" value="1"/>
</dbReference>